<keyword evidence="2" id="KW-1185">Reference proteome</keyword>
<evidence type="ECO:0000313" key="1">
    <source>
        <dbReference type="EMBL" id="MFK2878677.1"/>
    </source>
</evidence>
<dbReference type="SUPFAM" id="SSF47598">
    <property type="entry name" value="Ribbon-helix-helix"/>
    <property type="match status" value="1"/>
</dbReference>
<dbReference type="InterPro" id="IPR010985">
    <property type="entry name" value="Ribbon_hlx_hlx"/>
</dbReference>
<comment type="caution">
    <text evidence="1">The sequence shown here is derived from an EMBL/GenBank/DDBJ whole genome shotgun (WGS) entry which is preliminary data.</text>
</comment>
<organism evidence="1 2">
    <name type="scientific">Rhodanobacter hydrolyticus</name>
    <dbReference type="NCBI Taxonomy" id="2250595"/>
    <lineage>
        <taxon>Bacteria</taxon>
        <taxon>Pseudomonadati</taxon>
        <taxon>Pseudomonadota</taxon>
        <taxon>Gammaproteobacteria</taxon>
        <taxon>Lysobacterales</taxon>
        <taxon>Rhodanobacteraceae</taxon>
        <taxon>Rhodanobacter</taxon>
    </lineage>
</organism>
<dbReference type="Proteomes" id="UP001620339">
    <property type="component" value="Unassembled WGS sequence"/>
</dbReference>
<accession>A0ABW8J8P9</accession>
<dbReference type="EMBL" id="JADIKK010000008">
    <property type="protein sequence ID" value="MFK2878677.1"/>
    <property type="molecule type" value="Genomic_DNA"/>
</dbReference>
<dbReference type="RefSeq" id="WP_404615459.1">
    <property type="nucleotide sequence ID" value="NZ_JADIKK010000008.1"/>
</dbReference>
<sequence>MGATTIRLPDALKTRVAAATKRAGTTVHGFVLDAVAEKAELAERRAEFDTAAKQRYARIVETGETISRDKMRGNLEGRIAGKAARRPAPRTLAKRK</sequence>
<reference evidence="1 2" key="1">
    <citation type="submission" date="2020-10" db="EMBL/GenBank/DDBJ databases">
        <title>Phylogeny of dyella-like bacteria.</title>
        <authorList>
            <person name="Fu J."/>
        </authorList>
    </citation>
    <scope>NUCLEOTIDE SEQUENCE [LARGE SCALE GENOMIC DNA]</scope>
    <source>
        <strain evidence="1 2">KACC 19113</strain>
    </source>
</reference>
<name>A0ABW8J8P9_9GAMM</name>
<proteinExistence type="predicted"/>
<evidence type="ECO:0000313" key="2">
    <source>
        <dbReference type="Proteomes" id="UP001620339"/>
    </source>
</evidence>
<gene>
    <name evidence="1" type="ORF">ISP25_16515</name>
</gene>
<protein>
    <submittedName>
        <fullName evidence="1">CopG family transcriptional regulator</fullName>
    </submittedName>
</protein>